<name>A0ABT8A8E1_9PROT</name>
<dbReference type="Proteomes" id="UP001529369">
    <property type="component" value="Unassembled WGS sequence"/>
</dbReference>
<evidence type="ECO:0000313" key="2">
    <source>
        <dbReference type="EMBL" id="MDN3565783.1"/>
    </source>
</evidence>
<comment type="caution">
    <text evidence="2">The sequence shown here is derived from an EMBL/GenBank/DDBJ whole genome shotgun (WGS) entry which is preliminary data.</text>
</comment>
<evidence type="ECO:0000256" key="1">
    <source>
        <dbReference type="SAM" id="MobiDB-lite"/>
    </source>
</evidence>
<evidence type="ECO:0008006" key="4">
    <source>
        <dbReference type="Google" id="ProtNLM"/>
    </source>
</evidence>
<evidence type="ECO:0000313" key="3">
    <source>
        <dbReference type="Proteomes" id="UP001529369"/>
    </source>
</evidence>
<feature type="compositionally biased region" description="Pro residues" evidence="1">
    <location>
        <begin position="112"/>
        <end position="124"/>
    </location>
</feature>
<feature type="compositionally biased region" description="Pro residues" evidence="1">
    <location>
        <begin position="67"/>
        <end position="92"/>
    </location>
</feature>
<organism evidence="2 3">
    <name type="scientific">Paeniroseomonas aquatica</name>
    <dbReference type="NCBI Taxonomy" id="373043"/>
    <lineage>
        <taxon>Bacteria</taxon>
        <taxon>Pseudomonadati</taxon>
        <taxon>Pseudomonadota</taxon>
        <taxon>Alphaproteobacteria</taxon>
        <taxon>Acetobacterales</taxon>
        <taxon>Acetobacteraceae</taxon>
        <taxon>Paeniroseomonas</taxon>
    </lineage>
</organism>
<feature type="region of interest" description="Disordered" evidence="1">
    <location>
        <begin position="32"/>
        <end position="129"/>
    </location>
</feature>
<reference evidence="3" key="1">
    <citation type="journal article" date="2019" name="Int. J. Syst. Evol. Microbiol.">
        <title>The Global Catalogue of Microorganisms (GCM) 10K type strain sequencing project: providing services to taxonomists for standard genome sequencing and annotation.</title>
        <authorList>
            <consortium name="The Broad Institute Genomics Platform"/>
            <consortium name="The Broad Institute Genome Sequencing Center for Infectious Disease"/>
            <person name="Wu L."/>
            <person name="Ma J."/>
        </authorList>
    </citation>
    <scope>NUCLEOTIDE SEQUENCE [LARGE SCALE GENOMIC DNA]</scope>
    <source>
        <strain evidence="3">CECT 7131</strain>
    </source>
</reference>
<gene>
    <name evidence="2" type="ORF">QWZ14_15545</name>
</gene>
<sequence>MRWLRKIGLLGAWTGLLGVGLALAQVTPVQTKPPVLAPAPAPGGKFAPGPAPDPVVPPRLDKFATPPVIPPPQAQAPVPPVDKFSAPPPGASPPSAAVPQPPPRSPRTAAPAEPPPALPVPTNEPPALGQLRALLGPGVTLTYGSAVVTNPATGALRLADVLLRQRGEQIAAAELLLDGLRPDGITSATAQGMTLTAEDGTATLIGKVELRDLAVTRPAPGAQLRPDQVALGYLRVEALAVQGARPVAITEAVVQDYLPGRVGRVSFAGLDVLVPEAGVLDRVKIARIALEGVELHAVLAALAAGDVPPRPNADYSLAIEGITVTQGDARVGALGALRMAGVQGQGRPDTGRVTLEGLRVEPFPLIEDWLRKLGYAALTGDLSAETRFDATAGRLELIGFLLGIRDAAAMGLSFTLEGVGAEAASRMDFQDARLAAFSLRYLDQSLLGRLAAAEAATTRRTERQIRDGWATQAAGAMAGGGAVAPVLAAVQRLLRGQATEVTITAAPPKPVPVSELPPLALGGPPAMQRALGITATAR</sequence>
<keyword evidence="3" id="KW-1185">Reference proteome</keyword>
<accession>A0ABT8A8E1</accession>
<dbReference type="RefSeq" id="WP_290317647.1">
    <property type="nucleotide sequence ID" value="NZ_JAUFPN010000153.1"/>
</dbReference>
<dbReference type="EMBL" id="JAUFPN010000153">
    <property type="protein sequence ID" value="MDN3565783.1"/>
    <property type="molecule type" value="Genomic_DNA"/>
</dbReference>
<proteinExistence type="predicted"/>
<protein>
    <recommendedName>
        <fullName evidence="4">DUF748 domain-containing protein</fullName>
    </recommendedName>
</protein>